<feature type="signal peptide" evidence="1">
    <location>
        <begin position="1"/>
        <end position="19"/>
    </location>
</feature>
<protein>
    <submittedName>
        <fullName evidence="2">Uncharacterized protein</fullName>
    </submittedName>
</protein>
<gene>
    <name evidence="2" type="ORF">T03_15436</name>
</gene>
<organism evidence="2 3">
    <name type="scientific">Trichinella britovi</name>
    <name type="common">Parasitic roundworm</name>
    <dbReference type="NCBI Taxonomy" id="45882"/>
    <lineage>
        <taxon>Eukaryota</taxon>
        <taxon>Metazoa</taxon>
        <taxon>Ecdysozoa</taxon>
        <taxon>Nematoda</taxon>
        <taxon>Enoplea</taxon>
        <taxon>Dorylaimia</taxon>
        <taxon>Trichinellida</taxon>
        <taxon>Trichinellidae</taxon>
        <taxon>Trichinella</taxon>
    </lineage>
</organism>
<evidence type="ECO:0000256" key="1">
    <source>
        <dbReference type="SAM" id="SignalP"/>
    </source>
</evidence>
<proteinExistence type="predicted"/>
<dbReference type="AlphaFoldDB" id="A0A0V1D0X7"/>
<evidence type="ECO:0000313" key="3">
    <source>
        <dbReference type="Proteomes" id="UP000054653"/>
    </source>
</evidence>
<feature type="chain" id="PRO_5006876383" evidence="1">
    <location>
        <begin position="20"/>
        <end position="114"/>
    </location>
</feature>
<reference evidence="2 3" key="1">
    <citation type="submission" date="2015-01" db="EMBL/GenBank/DDBJ databases">
        <title>Evolution of Trichinella species and genotypes.</title>
        <authorList>
            <person name="Korhonen P.K."/>
            <person name="Edoardo P."/>
            <person name="Giuseppe L.R."/>
            <person name="Gasser R.B."/>
        </authorList>
    </citation>
    <scope>NUCLEOTIDE SEQUENCE [LARGE SCALE GENOMIC DNA]</scope>
    <source>
        <strain evidence="2">ISS120</strain>
    </source>
</reference>
<sequence>MEILFVIFFILTINIRNFSIKEDTETVTNNLTNWWYKLVEQIRNKMRNKNCFRFKYSIEQEEEKELFIVRLEILINVVVVVMWLLFEEEGWGDWLIAFSWSIVVENLLSTMITC</sequence>
<dbReference type="Proteomes" id="UP000054653">
    <property type="component" value="Unassembled WGS sequence"/>
</dbReference>
<dbReference type="EMBL" id="JYDI01000060">
    <property type="protein sequence ID" value="KRY55120.1"/>
    <property type="molecule type" value="Genomic_DNA"/>
</dbReference>
<comment type="caution">
    <text evidence="2">The sequence shown here is derived from an EMBL/GenBank/DDBJ whole genome shotgun (WGS) entry which is preliminary data.</text>
</comment>
<accession>A0A0V1D0X7</accession>
<keyword evidence="1" id="KW-0732">Signal</keyword>
<name>A0A0V1D0X7_TRIBR</name>
<keyword evidence="3" id="KW-1185">Reference proteome</keyword>
<evidence type="ECO:0000313" key="2">
    <source>
        <dbReference type="EMBL" id="KRY55120.1"/>
    </source>
</evidence>